<dbReference type="STRING" id="1802461.A3B24_02455"/>
<dbReference type="AlphaFoldDB" id="A0A1G2RKT3"/>
<dbReference type="CDD" id="cd00392">
    <property type="entry name" value="Ribosomal_L13"/>
    <property type="match status" value="1"/>
</dbReference>
<dbReference type="Proteomes" id="UP000176917">
    <property type="component" value="Unassembled WGS sequence"/>
</dbReference>
<dbReference type="PANTHER" id="PTHR11545:SF2">
    <property type="entry name" value="LARGE RIBOSOMAL SUBUNIT PROTEIN UL13M"/>
    <property type="match status" value="1"/>
</dbReference>
<organism evidence="5 6">
    <name type="scientific">Candidatus Wildermuthbacteria bacterium RIFCSPLOWO2_01_FULL_48_16</name>
    <dbReference type="NCBI Taxonomy" id="1802461"/>
    <lineage>
        <taxon>Bacteria</taxon>
        <taxon>Candidatus Wildermuthiibacteriota</taxon>
    </lineage>
</organism>
<dbReference type="PANTHER" id="PTHR11545">
    <property type="entry name" value="RIBOSOMAL PROTEIN L13"/>
    <property type="match status" value="1"/>
</dbReference>
<dbReference type="PIRSF" id="PIRSF002181">
    <property type="entry name" value="Ribosomal_L13"/>
    <property type="match status" value="1"/>
</dbReference>
<dbReference type="HAMAP" id="MF_01366">
    <property type="entry name" value="Ribosomal_uL13"/>
    <property type="match status" value="1"/>
</dbReference>
<dbReference type="GO" id="GO:0003735">
    <property type="term" value="F:structural constituent of ribosome"/>
    <property type="evidence" value="ECO:0007669"/>
    <property type="project" value="InterPro"/>
</dbReference>
<evidence type="ECO:0000256" key="4">
    <source>
        <dbReference type="HAMAP-Rule" id="MF_01366"/>
    </source>
</evidence>
<reference evidence="5 6" key="1">
    <citation type="journal article" date="2016" name="Nat. Commun.">
        <title>Thousands of microbial genomes shed light on interconnected biogeochemical processes in an aquifer system.</title>
        <authorList>
            <person name="Anantharaman K."/>
            <person name="Brown C.T."/>
            <person name="Hug L.A."/>
            <person name="Sharon I."/>
            <person name="Castelle C.J."/>
            <person name="Probst A.J."/>
            <person name="Thomas B.C."/>
            <person name="Singh A."/>
            <person name="Wilkins M.J."/>
            <person name="Karaoz U."/>
            <person name="Brodie E.L."/>
            <person name="Williams K.H."/>
            <person name="Hubbard S.S."/>
            <person name="Banfield J.F."/>
        </authorList>
    </citation>
    <scope>NUCLEOTIDE SEQUENCE [LARGE SCALE GENOMIC DNA]</scope>
</reference>
<proteinExistence type="inferred from homology"/>
<dbReference type="InterPro" id="IPR005822">
    <property type="entry name" value="Ribosomal_uL13"/>
</dbReference>
<dbReference type="EMBL" id="MHUG01000012">
    <property type="protein sequence ID" value="OHA73446.1"/>
    <property type="molecule type" value="Genomic_DNA"/>
</dbReference>
<evidence type="ECO:0000256" key="1">
    <source>
        <dbReference type="ARBA" id="ARBA00006227"/>
    </source>
</evidence>
<evidence type="ECO:0000256" key="2">
    <source>
        <dbReference type="ARBA" id="ARBA00022980"/>
    </source>
</evidence>
<dbReference type="GO" id="GO:1990904">
    <property type="term" value="C:ribonucleoprotein complex"/>
    <property type="evidence" value="ECO:0007669"/>
    <property type="project" value="UniProtKB-KW"/>
</dbReference>
<dbReference type="InterPro" id="IPR005823">
    <property type="entry name" value="Ribosomal_uL13_bac-type"/>
</dbReference>
<dbReference type="NCBIfam" id="TIGR01066">
    <property type="entry name" value="rplM_bact"/>
    <property type="match status" value="1"/>
</dbReference>
<accession>A0A1G2RKT3</accession>
<dbReference type="GO" id="GO:0006412">
    <property type="term" value="P:translation"/>
    <property type="evidence" value="ECO:0007669"/>
    <property type="project" value="UniProtKB-UniRule"/>
</dbReference>
<dbReference type="GO" id="GO:0005840">
    <property type="term" value="C:ribosome"/>
    <property type="evidence" value="ECO:0007669"/>
    <property type="project" value="UniProtKB-KW"/>
</dbReference>
<gene>
    <name evidence="4" type="primary">rplM</name>
    <name evidence="5" type="ORF">A3B24_02455</name>
</gene>
<keyword evidence="2 4" id="KW-0689">Ribosomal protein</keyword>
<dbReference type="GO" id="GO:0003729">
    <property type="term" value="F:mRNA binding"/>
    <property type="evidence" value="ECO:0007669"/>
    <property type="project" value="TreeGrafter"/>
</dbReference>
<comment type="subunit">
    <text evidence="4">Part of the 50S ribosomal subunit.</text>
</comment>
<dbReference type="InterPro" id="IPR036899">
    <property type="entry name" value="Ribosomal_uL13_sf"/>
</dbReference>
<dbReference type="SUPFAM" id="SSF52161">
    <property type="entry name" value="Ribosomal protein L13"/>
    <property type="match status" value="1"/>
</dbReference>
<keyword evidence="3 4" id="KW-0687">Ribonucleoprotein</keyword>
<name>A0A1G2RKT3_9BACT</name>
<dbReference type="Gene3D" id="3.90.1180.10">
    <property type="entry name" value="Ribosomal protein L13"/>
    <property type="match status" value="1"/>
</dbReference>
<comment type="caution">
    <text evidence="5">The sequence shown here is derived from an EMBL/GenBank/DDBJ whole genome shotgun (WGS) entry which is preliminary data.</text>
</comment>
<comment type="function">
    <text evidence="4">This protein is one of the early assembly proteins of the 50S ribosomal subunit, although it is not seen to bind rRNA by itself. It is important during the early stages of 50S assembly.</text>
</comment>
<dbReference type="GO" id="GO:0017148">
    <property type="term" value="P:negative regulation of translation"/>
    <property type="evidence" value="ECO:0007669"/>
    <property type="project" value="TreeGrafter"/>
</dbReference>
<sequence length="115" mass="13207">MERDTHTIDAANQSLGRMATKIAVLLRGKEKPTFVPYKDDGGVVVVKNIKLMRVTGNKIEQKNYYRHSGFPGGLRTIPMKKLMAENPQEVLRKAVYGMLPPNKLRRIQIQRLRFE</sequence>
<comment type="similarity">
    <text evidence="1 4">Belongs to the universal ribosomal protein uL13 family.</text>
</comment>
<dbReference type="Pfam" id="PF00572">
    <property type="entry name" value="Ribosomal_L13"/>
    <property type="match status" value="1"/>
</dbReference>
<evidence type="ECO:0000256" key="3">
    <source>
        <dbReference type="ARBA" id="ARBA00023274"/>
    </source>
</evidence>
<evidence type="ECO:0000313" key="5">
    <source>
        <dbReference type="EMBL" id="OHA73446.1"/>
    </source>
</evidence>
<protein>
    <recommendedName>
        <fullName evidence="4">Large ribosomal subunit protein uL13</fullName>
    </recommendedName>
</protein>
<evidence type="ECO:0000313" key="6">
    <source>
        <dbReference type="Proteomes" id="UP000176917"/>
    </source>
</evidence>